<dbReference type="GO" id="GO:0009653">
    <property type="term" value="P:anatomical structure morphogenesis"/>
    <property type="evidence" value="ECO:0007669"/>
    <property type="project" value="UniProtKB-ARBA"/>
</dbReference>
<feature type="domain" description="Cadherin" evidence="13">
    <location>
        <begin position="11"/>
        <end position="98"/>
    </location>
</feature>
<dbReference type="GO" id="GO:0007156">
    <property type="term" value="P:homophilic cell adhesion via plasma membrane adhesion molecules"/>
    <property type="evidence" value="ECO:0007669"/>
    <property type="project" value="InterPro"/>
</dbReference>
<dbReference type="FunFam" id="2.60.40.60:FF:000007">
    <property type="entry name" value="Protocadherin alpha 2"/>
    <property type="match status" value="1"/>
</dbReference>
<keyword evidence="4" id="KW-0732">Signal</keyword>
<protein>
    <recommendedName>
        <fullName evidence="13">Cadherin domain-containing protein</fullName>
    </recommendedName>
</protein>
<dbReference type="Ensembl" id="ENSAMXT00005001509.1">
    <property type="protein sequence ID" value="ENSAMXP00005001352.1"/>
    <property type="gene ID" value="ENSAMXG00005000802.1"/>
</dbReference>
<dbReference type="PROSITE" id="PS50268">
    <property type="entry name" value="CADHERIN_2"/>
    <property type="match status" value="2"/>
</dbReference>
<dbReference type="InterPro" id="IPR015919">
    <property type="entry name" value="Cadherin-like_sf"/>
</dbReference>
<keyword evidence="8 12" id="KW-1133">Transmembrane helix</keyword>
<keyword evidence="5" id="KW-0677">Repeat</keyword>
<comment type="subcellular location">
    <subcellularLocation>
        <location evidence="1">Cell membrane</location>
        <topology evidence="1">Single-pass type I membrane protein</topology>
    </subcellularLocation>
</comment>
<evidence type="ECO:0000256" key="10">
    <source>
        <dbReference type="ARBA" id="ARBA00023180"/>
    </source>
</evidence>
<dbReference type="Pfam" id="PF00028">
    <property type="entry name" value="Cadherin"/>
    <property type="match status" value="2"/>
</dbReference>
<evidence type="ECO:0000256" key="1">
    <source>
        <dbReference type="ARBA" id="ARBA00004251"/>
    </source>
</evidence>
<evidence type="ECO:0000256" key="3">
    <source>
        <dbReference type="ARBA" id="ARBA00022692"/>
    </source>
</evidence>
<keyword evidence="7" id="KW-0130">Cell adhesion</keyword>
<proteinExistence type="predicted"/>
<feature type="transmembrane region" description="Helical" evidence="12">
    <location>
        <begin position="252"/>
        <end position="278"/>
    </location>
</feature>
<dbReference type="GO" id="GO:0005509">
    <property type="term" value="F:calcium ion binding"/>
    <property type="evidence" value="ECO:0007669"/>
    <property type="project" value="UniProtKB-UniRule"/>
</dbReference>
<dbReference type="InterPro" id="IPR050174">
    <property type="entry name" value="Protocadherin/Cadherin-CA"/>
</dbReference>
<evidence type="ECO:0000256" key="4">
    <source>
        <dbReference type="ARBA" id="ARBA00022729"/>
    </source>
</evidence>
<dbReference type="PANTHER" id="PTHR24028:SF290">
    <property type="entry name" value="PROTOCADHERIN 2 ALPHA A 15-RELATED"/>
    <property type="match status" value="1"/>
</dbReference>
<accession>A0A8B9J477</accession>
<dbReference type="CDD" id="cd11304">
    <property type="entry name" value="Cadherin_repeat"/>
    <property type="match status" value="3"/>
</dbReference>
<evidence type="ECO:0000313" key="14">
    <source>
        <dbReference type="Ensembl" id="ENSAMXP00005001352.1"/>
    </source>
</evidence>
<dbReference type="GO" id="GO:0005886">
    <property type="term" value="C:plasma membrane"/>
    <property type="evidence" value="ECO:0007669"/>
    <property type="project" value="UniProtKB-SubCell"/>
</dbReference>
<dbReference type="Proteomes" id="UP000694621">
    <property type="component" value="Unplaced"/>
</dbReference>
<evidence type="ECO:0000256" key="7">
    <source>
        <dbReference type="ARBA" id="ARBA00022889"/>
    </source>
</evidence>
<dbReference type="SMART" id="SM00112">
    <property type="entry name" value="CA"/>
    <property type="match status" value="2"/>
</dbReference>
<evidence type="ECO:0000256" key="5">
    <source>
        <dbReference type="ARBA" id="ARBA00022737"/>
    </source>
</evidence>
<dbReference type="Gene3D" id="2.60.40.60">
    <property type="entry name" value="Cadherins"/>
    <property type="match status" value="3"/>
</dbReference>
<evidence type="ECO:0000256" key="6">
    <source>
        <dbReference type="ARBA" id="ARBA00022837"/>
    </source>
</evidence>
<dbReference type="PANTHER" id="PTHR24028">
    <property type="entry name" value="CADHERIN-87A"/>
    <property type="match status" value="1"/>
</dbReference>
<evidence type="ECO:0000256" key="12">
    <source>
        <dbReference type="SAM" id="Phobius"/>
    </source>
</evidence>
<evidence type="ECO:0000256" key="2">
    <source>
        <dbReference type="ARBA" id="ARBA00022475"/>
    </source>
</evidence>
<sequence length="293" mass="31973">DFVSYQRQGKLSARDADSGVNSVQLYKLSQNEHFRIDIKDRGEDGKIPFLILQKPLDRETSSKHKIHLTALDGGRPQKSGTMEIIVDVIDVNDNVPVFTKDAYSVKLSENAPIGTAVIQVNATDADEGTNGEVFFSFGHDVDSNLLRLFDLDPVTGEIVVKGPIDFEQKYQYEIDIQASDKASAPLTTEKSIFIQIVDVNDNAPEIEVTSLSVAIAENSKPGTTVALISVSDLDSGMNGKVSCSVPEDIPFSLIPCVLSVCVCVCVYVCVCVCVYIYICVKNHFYSVFSCLSG</sequence>
<reference evidence="14" key="1">
    <citation type="submission" date="2025-08" db="UniProtKB">
        <authorList>
            <consortium name="Ensembl"/>
        </authorList>
    </citation>
    <scope>IDENTIFICATION</scope>
</reference>
<evidence type="ECO:0000256" key="8">
    <source>
        <dbReference type="ARBA" id="ARBA00022989"/>
    </source>
</evidence>
<dbReference type="SUPFAM" id="SSF49313">
    <property type="entry name" value="Cadherin-like"/>
    <property type="match status" value="3"/>
</dbReference>
<keyword evidence="3 12" id="KW-0812">Transmembrane</keyword>
<name>A0A8B9J477_ASTMX</name>
<dbReference type="InterPro" id="IPR002126">
    <property type="entry name" value="Cadherin-like_dom"/>
</dbReference>
<organism evidence="14 15">
    <name type="scientific">Astyanax mexicanus</name>
    <name type="common">Blind cave fish</name>
    <name type="synonym">Astyanax fasciatus mexicanus</name>
    <dbReference type="NCBI Taxonomy" id="7994"/>
    <lineage>
        <taxon>Eukaryota</taxon>
        <taxon>Metazoa</taxon>
        <taxon>Chordata</taxon>
        <taxon>Craniata</taxon>
        <taxon>Vertebrata</taxon>
        <taxon>Euteleostomi</taxon>
        <taxon>Actinopterygii</taxon>
        <taxon>Neopterygii</taxon>
        <taxon>Teleostei</taxon>
        <taxon>Ostariophysi</taxon>
        <taxon>Characiformes</taxon>
        <taxon>Characoidei</taxon>
        <taxon>Acestrorhamphidae</taxon>
        <taxon>Acestrorhamphinae</taxon>
        <taxon>Astyanax</taxon>
    </lineage>
</organism>
<feature type="domain" description="Cadherin" evidence="13">
    <location>
        <begin position="99"/>
        <end position="206"/>
    </location>
</feature>
<evidence type="ECO:0000259" key="13">
    <source>
        <dbReference type="PROSITE" id="PS50268"/>
    </source>
</evidence>
<keyword evidence="2" id="KW-1003">Cell membrane</keyword>
<evidence type="ECO:0000313" key="15">
    <source>
        <dbReference type="Proteomes" id="UP000694621"/>
    </source>
</evidence>
<dbReference type="FunFam" id="2.60.40.60:FF:000002">
    <property type="entry name" value="Protocadherin alpha 2"/>
    <property type="match status" value="1"/>
</dbReference>
<keyword evidence="6 11" id="KW-0106">Calcium</keyword>
<evidence type="ECO:0000256" key="11">
    <source>
        <dbReference type="PROSITE-ProRule" id="PRU00043"/>
    </source>
</evidence>
<dbReference type="InterPro" id="IPR020894">
    <property type="entry name" value="Cadherin_CS"/>
</dbReference>
<dbReference type="PRINTS" id="PR00205">
    <property type="entry name" value="CADHERIN"/>
</dbReference>
<keyword evidence="9 12" id="KW-0472">Membrane</keyword>
<evidence type="ECO:0000256" key="9">
    <source>
        <dbReference type="ARBA" id="ARBA00023136"/>
    </source>
</evidence>
<dbReference type="AlphaFoldDB" id="A0A8B9J477"/>
<dbReference type="PROSITE" id="PS00232">
    <property type="entry name" value="CADHERIN_1"/>
    <property type="match status" value="2"/>
</dbReference>
<keyword evidence="10" id="KW-0325">Glycoprotein</keyword>